<evidence type="ECO:0000256" key="4">
    <source>
        <dbReference type="ARBA" id="ARBA00022759"/>
    </source>
</evidence>
<dbReference type="AlphaFoldDB" id="F5RJ29"/>
<sequence>MEQQSTLKGKLDIRARLRLETGLHIGASSDFAPIGAVDSPFLRDPMTKRPIIPGSSLKGKLRTLLARSMTEGYILHDVSKDCAEIRRLFGAAAKGEAGGRLSRLQFYDLRMNDGSSDRFGAMELDTYIGEVKWENTIDRVTAAANPRQIERVPAGAEFDFRLVYNIEHEDELMEDMRLLGEGLRLLQMDYLGGHGSRGYGRLSLREFSVDYFSLSAPEAVSAEQCNEIAGLLEKGGRAS</sequence>
<evidence type="ECO:0000256" key="3">
    <source>
        <dbReference type="ARBA" id="ARBA00022722"/>
    </source>
</evidence>
<evidence type="ECO:0000256" key="7">
    <source>
        <dbReference type="ARBA" id="ARBA00023118"/>
    </source>
</evidence>
<gene>
    <name evidence="10" type="primary">csm3</name>
    <name evidence="10" type="ORF">HMPREF9081_0264</name>
</gene>
<evidence type="ECO:0000256" key="8">
    <source>
        <dbReference type="ARBA" id="ARBA00033183"/>
    </source>
</evidence>
<keyword evidence="5" id="KW-0378">Hydrolase</keyword>
<keyword evidence="6" id="KW-0694">RNA-binding</keyword>
<name>F5RJ29_9FIRM</name>
<dbReference type="PANTHER" id="PTHR35579:SF3">
    <property type="entry name" value="CRISPR SYSTEM CMS ENDORIBONUCLEASE CSM3"/>
    <property type="match status" value="1"/>
</dbReference>
<dbReference type="InterPro" id="IPR013412">
    <property type="entry name" value="CRISPR-assoc_RAMP_Csm3"/>
</dbReference>
<proteinExistence type="inferred from homology"/>
<dbReference type="Pfam" id="PF03787">
    <property type="entry name" value="RAMPs"/>
    <property type="match status" value="1"/>
</dbReference>
<evidence type="ECO:0000256" key="5">
    <source>
        <dbReference type="ARBA" id="ARBA00022801"/>
    </source>
</evidence>
<evidence type="ECO:0000256" key="6">
    <source>
        <dbReference type="ARBA" id="ARBA00022884"/>
    </source>
</evidence>
<dbReference type="Proteomes" id="UP000004067">
    <property type="component" value="Unassembled WGS sequence"/>
</dbReference>
<protein>
    <recommendedName>
        <fullName evidence="2">CRISPR system Cms endoribonuclease Csm3</fullName>
    </recommendedName>
    <alternativeName>
        <fullName evidence="8">CRISPR type III A-associated RAMP protein Csm3</fullName>
    </alternativeName>
</protein>
<dbReference type="OrthoDB" id="1063910at2"/>
<reference evidence="10 11" key="1">
    <citation type="submission" date="2011-04" db="EMBL/GenBank/DDBJ databases">
        <authorList>
            <person name="Muzny D."/>
            <person name="Qin X."/>
            <person name="Deng J."/>
            <person name="Jiang H."/>
            <person name="Liu Y."/>
            <person name="Qu J."/>
            <person name="Song X.-Z."/>
            <person name="Zhang L."/>
            <person name="Thornton R."/>
            <person name="Coyle M."/>
            <person name="Francisco L."/>
            <person name="Jackson L."/>
            <person name="Javaid M."/>
            <person name="Korchina V."/>
            <person name="Kovar C."/>
            <person name="Mata R."/>
            <person name="Mathew T."/>
            <person name="Ngo R."/>
            <person name="Nguyen L."/>
            <person name="Nguyen N."/>
            <person name="Okwuonu G."/>
            <person name="Ongeri F."/>
            <person name="Pham C."/>
            <person name="Simmons D."/>
            <person name="Wilczek-Boney K."/>
            <person name="Hale W."/>
            <person name="Jakkamsetti A."/>
            <person name="Pham P."/>
            <person name="Ruth R."/>
            <person name="San Lucas F."/>
            <person name="Warren J."/>
            <person name="Zhang J."/>
            <person name="Zhao Z."/>
            <person name="Zhou C."/>
            <person name="Zhu D."/>
            <person name="Lee S."/>
            <person name="Bess C."/>
            <person name="Blankenburg K."/>
            <person name="Forbes L."/>
            <person name="Fu Q."/>
            <person name="Gubbala S."/>
            <person name="Hirani K."/>
            <person name="Jayaseelan J.C."/>
            <person name="Lara F."/>
            <person name="Munidasa M."/>
            <person name="Palculict T."/>
            <person name="Patil S."/>
            <person name="Pu L.-L."/>
            <person name="Saada N."/>
            <person name="Tang L."/>
            <person name="Weissenberger G."/>
            <person name="Zhu Y."/>
            <person name="Hemphill L."/>
            <person name="Shang Y."/>
            <person name="Youmans B."/>
            <person name="Ayvaz T."/>
            <person name="Ross M."/>
            <person name="Santibanez J."/>
            <person name="Aqrawi P."/>
            <person name="Gross S."/>
            <person name="Joshi V."/>
            <person name="Fowler G."/>
            <person name="Nazareth L."/>
            <person name="Reid J."/>
            <person name="Worley K."/>
            <person name="Petrosino J."/>
            <person name="Highlander S."/>
            <person name="Gibbs R."/>
        </authorList>
    </citation>
    <scope>NUCLEOTIDE SEQUENCE [LARGE SCALE GENOMIC DNA]</scope>
    <source>
        <strain evidence="10 11">DSM 2778</strain>
    </source>
</reference>
<keyword evidence="4" id="KW-0255">Endonuclease</keyword>
<keyword evidence="11" id="KW-1185">Reference proteome</keyword>
<organism evidence="10 11">
    <name type="scientific">Centipeda periodontii DSM 2778</name>
    <dbReference type="NCBI Taxonomy" id="888060"/>
    <lineage>
        <taxon>Bacteria</taxon>
        <taxon>Bacillati</taxon>
        <taxon>Bacillota</taxon>
        <taxon>Negativicutes</taxon>
        <taxon>Selenomonadales</taxon>
        <taxon>Selenomonadaceae</taxon>
        <taxon>Centipeda</taxon>
    </lineage>
</organism>
<comment type="caution">
    <text evidence="10">The sequence shown here is derived from an EMBL/GenBank/DDBJ whole genome shotgun (WGS) entry which is preliminary data.</text>
</comment>
<dbReference type="STRING" id="888060.HMPREF9081_0264"/>
<evidence type="ECO:0000313" key="10">
    <source>
        <dbReference type="EMBL" id="EGK62260.1"/>
    </source>
</evidence>
<dbReference type="NCBIfam" id="TIGR02582">
    <property type="entry name" value="cas7_TM1809"/>
    <property type="match status" value="1"/>
</dbReference>
<keyword evidence="7" id="KW-0051">Antiviral defense</keyword>
<dbReference type="GO" id="GO:0003723">
    <property type="term" value="F:RNA binding"/>
    <property type="evidence" value="ECO:0007669"/>
    <property type="project" value="UniProtKB-KW"/>
</dbReference>
<evidence type="ECO:0000256" key="1">
    <source>
        <dbReference type="ARBA" id="ARBA00006342"/>
    </source>
</evidence>
<dbReference type="HOGENOM" id="CLU_067743_0_0_9"/>
<dbReference type="eggNOG" id="COG1337">
    <property type="taxonomic scope" value="Bacteria"/>
</dbReference>
<dbReference type="RefSeq" id="WP_006305074.1">
    <property type="nucleotide sequence ID" value="NZ_GL892076.1"/>
</dbReference>
<dbReference type="InterPro" id="IPR052216">
    <property type="entry name" value="CRISPR_Csm3_endoribonuclease"/>
</dbReference>
<dbReference type="PANTHER" id="PTHR35579">
    <property type="entry name" value="CRISPR SYSTEM CMS ENDORIBONUCLEASE CSM3"/>
    <property type="match status" value="1"/>
</dbReference>
<accession>F5RJ29</accession>
<keyword evidence="3" id="KW-0540">Nuclease</keyword>
<evidence type="ECO:0000313" key="11">
    <source>
        <dbReference type="Proteomes" id="UP000004067"/>
    </source>
</evidence>
<comment type="similarity">
    <text evidence="1">Belongs to the CRISPR-associated Csm3 family.</text>
</comment>
<evidence type="ECO:0000259" key="9">
    <source>
        <dbReference type="Pfam" id="PF03787"/>
    </source>
</evidence>
<dbReference type="GO" id="GO:0051607">
    <property type="term" value="P:defense response to virus"/>
    <property type="evidence" value="ECO:0007669"/>
    <property type="project" value="UniProtKB-KW"/>
</dbReference>
<dbReference type="InterPro" id="IPR005537">
    <property type="entry name" value="RAMP_III_fam"/>
</dbReference>
<dbReference type="EMBL" id="AFHQ01000005">
    <property type="protein sequence ID" value="EGK62260.1"/>
    <property type="molecule type" value="Genomic_DNA"/>
</dbReference>
<dbReference type="GO" id="GO:0004519">
    <property type="term" value="F:endonuclease activity"/>
    <property type="evidence" value="ECO:0007669"/>
    <property type="project" value="UniProtKB-KW"/>
</dbReference>
<evidence type="ECO:0000256" key="2">
    <source>
        <dbReference type="ARBA" id="ARBA00022150"/>
    </source>
</evidence>
<feature type="domain" description="CRISPR type III-associated protein" evidence="9">
    <location>
        <begin position="17"/>
        <end position="203"/>
    </location>
</feature>
<dbReference type="GO" id="GO:0016787">
    <property type="term" value="F:hydrolase activity"/>
    <property type="evidence" value="ECO:0007669"/>
    <property type="project" value="UniProtKB-KW"/>
</dbReference>